<accession>A0AA87ZYS4</accession>
<reference evidence="1" key="1">
    <citation type="submission" date="2023-07" db="EMBL/GenBank/DDBJ databases">
        <title>draft genome sequence of fig (Ficus carica).</title>
        <authorList>
            <person name="Takahashi T."/>
            <person name="Nishimura K."/>
        </authorList>
    </citation>
    <scope>NUCLEOTIDE SEQUENCE</scope>
</reference>
<dbReference type="EMBL" id="BTGU01000005">
    <property type="protein sequence ID" value="GMN35998.1"/>
    <property type="molecule type" value="Genomic_DNA"/>
</dbReference>
<dbReference type="AlphaFoldDB" id="A0AA87ZYS4"/>
<keyword evidence="2" id="KW-1185">Reference proteome</keyword>
<proteinExistence type="predicted"/>
<sequence length="111" mass="12440">MEQDGDMNQDRVGIAIFSIDVATDLVVEITIGRRPGRTSPGRSRFRGVANDLVVEIVIRGGRDRCLRSRGCSYQSPRCCVRLFIAAEIARKIVSPCCNCEENRRKLRPSVM</sequence>
<dbReference type="Proteomes" id="UP001187192">
    <property type="component" value="Unassembled WGS sequence"/>
</dbReference>
<organism evidence="1 2">
    <name type="scientific">Ficus carica</name>
    <name type="common">Common fig</name>
    <dbReference type="NCBI Taxonomy" id="3494"/>
    <lineage>
        <taxon>Eukaryota</taxon>
        <taxon>Viridiplantae</taxon>
        <taxon>Streptophyta</taxon>
        <taxon>Embryophyta</taxon>
        <taxon>Tracheophyta</taxon>
        <taxon>Spermatophyta</taxon>
        <taxon>Magnoliopsida</taxon>
        <taxon>eudicotyledons</taxon>
        <taxon>Gunneridae</taxon>
        <taxon>Pentapetalae</taxon>
        <taxon>rosids</taxon>
        <taxon>fabids</taxon>
        <taxon>Rosales</taxon>
        <taxon>Moraceae</taxon>
        <taxon>Ficeae</taxon>
        <taxon>Ficus</taxon>
    </lineage>
</organism>
<evidence type="ECO:0000313" key="2">
    <source>
        <dbReference type="Proteomes" id="UP001187192"/>
    </source>
</evidence>
<protein>
    <submittedName>
        <fullName evidence="1">Uncharacterized protein</fullName>
    </submittedName>
</protein>
<evidence type="ECO:0000313" key="1">
    <source>
        <dbReference type="EMBL" id="GMN35998.1"/>
    </source>
</evidence>
<name>A0AA87ZYS4_FICCA</name>
<gene>
    <name evidence="1" type="ORF">TIFTF001_005678</name>
</gene>
<comment type="caution">
    <text evidence="1">The sequence shown here is derived from an EMBL/GenBank/DDBJ whole genome shotgun (WGS) entry which is preliminary data.</text>
</comment>